<dbReference type="Pfam" id="PF03936">
    <property type="entry name" value="Terpene_synth_C"/>
    <property type="match status" value="2"/>
</dbReference>
<feature type="domain" description="Terpene synthase N-terminal" evidence="5">
    <location>
        <begin position="624"/>
        <end position="797"/>
    </location>
</feature>
<accession>A0AAE0DLB2</accession>
<evidence type="ECO:0000256" key="1">
    <source>
        <dbReference type="ARBA" id="ARBA00001946"/>
    </source>
</evidence>
<gene>
    <name evidence="7" type="ORF">Dsin_032569</name>
</gene>
<keyword evidence="8" id="KW-1185">Reference proteome</keyword>
<dbReference type="SUPFAM" id="SSF48576">
    <property type="entry name" value="Terpenoid synthases"/>
    <property type="match status" value="2"/>
</dbReference>
<feature type="domain" description="Terpene synthase N-terminal" evidence="5">
    <location>
        <begin position="60"/>
        <end position="221"/>
    </location>
</feature>
<protein>
    <submittedName>
        <fullName evidence="7">Uncharacterized protein</fullName>
    </submittedName>
</protein>
<dbReference type="InterPro" id="IPR008949">
    <property type="entry name" value="Isoprenoid_synthase_dom_sf"/>
</dbReference>
<keyword evidence="2" id="KW-0479">Metal-binding</keyword>
<dbReference type="SFLD" id="SFLDG01019">
    <property type="entry name" value="Terpene_Cyclase_Like_1_C_Termi"/>
    <property type="match status" value="2"/>
</dbReference>
<dbReference type="AlphaFoldDB" id="A0AAE0DLB2"/>
<dbReference type="InterPro" id="IPR034741">
    <property type="entry name" value="Terpene_cyclase-like_1_C"/>
</dbReference>
<dbReference type="SFLD" id="SFLDS00005">
    <property type="entry name" value="Isoprenoid_Synthase_Type_I"/>
    <property type="match status" value="2"/>
</dbReference>
<evidence type="ECO:0000313" key="8">
    <source>
        <dbReference type="Proteomes" id="UP001281410"/>
    </source>
</evidence>
<dbReference type="InterPro" id="IPR050148">
    <property type="entry name" value="Terpene_synthase-like"/>
</dbReference>
<dbReference type="SFLD" id="SFLDG01604">
    <property type="entry name" value="Terpene_Cyclase_Like_1_C_Termi"/>
    <property type="match status" value="2"/>
</dbReference>
<dbReference type="InterPro" id="IPR001906">
    <property type="entry name" value="Terpene_synth_N"/>
</dbReference>
<proteinExistence type="predicted"/>
<name>A0AAE0DLB2_9ROSI</name>
<comment type="cofactor">
    <cofactor evidence="1">
        <name>Mg(2+)</name>
        <dbReference type="ChEBI" id="CHEBI:18420"/>
    </cofactor>
</comment>
<dbReference type="GO" id="GO:0016102">
    <property type="term" value="P:diterpenoid biosynthetic process"/>
    <property type="evidence" value="ECO:0007669"/>
    <property type="project" value="InterPro"/>
</dbReference>
<evidence type="ECO:0000256" key="2">
    <source>
        <dbReference type="ARBA" id="ARBA00022723"/>
    </source>
</evidence>
<dbReference type="Pfam" id="PF01397">
    <property type="entry name" value="Terpene_synth"/>
    <property type="match status" value="2"/>
</dbReference>
<dbReference type="Gene3D" id="1.10.600.10">
    <property type="entry name" value="Farnesyl Diphosphate Synthase"/>
    <property type="match status" value="2"/>
</dbReference>
<dbReference type="FunFam" id="1.10.600.10:FF:000007">
    <property type="entry name" value="Isoprene synthase, chloroplastic"/>
    <property type="match status" value="2"/>
</dbReference>
<dbReference type="InterPro" id="IPR036965">
    <property type="entry name" value="Terpene_synth_N_sf"/>
</dbReference>
<dbReference type="InterPro" id="IPR008930">
    <property type="entry name" value="Terpenoid_cyclase/PrenylTrfase"/>
</dbReference>
<dbReference type="CDD" id="cd00684">
    <property type="entry name" value="Terpene_cyclase_plant_C1"/>
    <property type="match status" value="2"/>
</dbReference>
<dbReference type="SUPFAM" id="SSF48239">
    <property type="entry name" value="Terpenoid cyclases/Protein prenyltransferases"/>
    <property type="match status" value="2"/>
</dbReference>
<dbReference type="PANTHER" id="PTHR31225:SF9">
    <property type="entry name" value="TERPENE SYNTHASE 10"/>
    <property type="match status" value="1"/>
</dbReference>
<dbReference type="InterPro" id="IPR044814">
    <property type="entry name" value="Terpene_cyclase_plant_C1"/>
</dbReference>
<keyword evidence="4" id="KW-0456">Lyase</keyword>
<evidence type="ECO:0000313" key="7">
    <source>
        <dbReference type="EMBL" id="KAK3173973.1"/>
    </source>
</evidence>
<dbReference type="Proteomes" id="UP001281410">
    <property type="component" value="Unassembled WGS sequence"/>
</dbReference>
<dbReference type="FunFam" id="1.50.10.130:FF:000001">
    <property type="entry name" value="Isoprene synthase, chloroplastic"/>
    <property type="match status" value="2"/>
</dbReference>
<organism evidence="7 8">
    <name type="scientific">Dipteronia sinensis</name>
    <dbReference type="NCBI Taxonomy" id="43782"/>
    <lineage>
        <taxon>Eukaryota</taxon>
        <taxon>Viridiplantae</taxon>
        <taxon>Streptophyta</taxon>
        <taxon>Embryophyta</taxon>
        <taxon>Tracheophyta</taxon>
        <taxon>Spermatophyta</taxon>
        <taxon>Magnoliopsida</taxon>
        <taxon>eudicotyledons</taxon>
        <taxon>Gunneridae</taxon>
        <taxon>Pentapetalae</taxon>
        <taxon>rosids</taxon>
        <taxon>malvids</taxon>
        <taxon>Sapindales</taxon>
        <taxon>Sapindaceae</taxon>
        <taxon>Hippocastanoideae</taxon>
        <taxon>Acereae</taxon>
        <taxon>Dipteronia</taxon>
    </lineage>
</organism>
<feature type="domain" description="Terpene synthase metal-binding" evidence="6">
    <location>
        <begin position="856"/>
        <end position="1093"/>
    </location>
</feature>
<evidence type="ECO:0000256" key="3">
    <source>
        <dbReference type="ARBA" id="ARBA00022842"/>
    </source>
</evidence>
<evidence type="ECO:0000256" key="4">
    <source>
        <dbReference type="ARBA" id="ARBA00023239"/>
    </source>
</evidence>
<dbReference type="GO" id="GO:0010333">
    <property type="term" value="F:terpene synthase activity"/>
    <property type="evidence" value="ECO:0007669"/>
    <property type="project" value="InterPro"/>
</dbReference>
<dbReference type="Gene3D" id="1.50.10.130">
    <property type="entry name" value="Terpene synthase, N-terminal domain"/>
    <property type="match status" value="2"/>
</dbReference>
<evidence type="ECO:0000259" key="5">
    <source>
        <dbReference type="Pfam" id="PF01397"/>
    </source>
</evidence>
<dbReference type="SFLD" id="SFLDG01014">
    <property type="entry name" value="Terpene_Cyclase_Like_1_N-term"/>
    <property type="match status" value="2"/>
</dbReference>
<feature type="domain" description="Terpene synthase metal-binding" evidence="6">
    <location>
        <begin position="292"/>
        <end position="529"/>
    </location>
</feature>
<keyword evidence="3" id="KW-0460">Magnesium</keyword>
<dbReference type="InterPro" id="IPR005630">
    <property type="entry name" value="Terpene_synthase_metal-bd"/>
</dbReference>
<sequence length="1151" mass="134029">MALRSLNSLHAFLPSHAVVGSSFGNGFVHFRLQRRMVATKMSHQNHQPVTRRTANFKPTIWSYDYIQSLSSEFAGKKSANRAQELKEDVRAMLVKVSDPLHQMELIDTLQRLGLSYHFDHEIKRILGRIHDKRCSNINTRKQESLCAVALEFRLLRQHGFNISQEIFSSFKDEKGNFGDDCKGILALYEAAYYSVEGESILSDAINFTTEYLKEYVKHSRDDQYLVTLAIHALELPQHWRMLRLEARWFIDVYEKQQDIMNPLLLELAKLDFNVVQAKHQEDLKHTSTWWRNTGFEDKLEFARDRLMENFFWTVGMIFEPQFGYCRRMSTKIGALITTIDDVYDIYGTLDELELFTDAVDRWDITAVEKLPYYMKICFLALYNTINEMAFVYLKDQGLDIIKYLRREWANLCKAYLLEAKWYYNGYTPTLEEYIENAWVSISAPVILVHAYLLVTNNSITTKDLEYLEEYPNIIRCSSMVLRLADDLGTSSDEMKRGDVPKSIQCYMHETGASEEEAREHIQGLVNATWLKINKDGIGNPHYSNTFAGVAMNLARMAQCMYQFGDGHGVPDQETKHRVFHAVVGSSFGNGFVHFRLQRRMVATKMSHQDPQPVTRRTANFKPTIWSYDYIQSLSSEFAGKKSANRAQELKEDVRAMLVKVSDPLHQMELIDTLQRLGLSYHFDHEIKRIFSRIHDKRCSNINTRKQESLYVVALEFRLLRQHGFNISQEIFSSFKDEKGNFGHDCKGILALYEAAYYSVEGESILFDAINFTTEYLKEYVKHSSDDQYLVTLANHALELPQHWRMLRLEARWFIDVYEKQQDIMNPLLLELAKLDFNIVQATHQEDLKHTSTWWRNTGFEDKLEFARDRLMENFFWTVGMIFEPQFGYCRRMSTKVNALIPTIDDVYDIYGTLDELEIFTDAVARWDITAVEKLPYYMKICFLALYNTINEMAFVYLKDQGLDIIRYLRREWANICKAYLLEAKWYYSGYTPTLEEYIENAWVSISAPVILVHAYFLVTNTSITKKDLEYLEEYPNIIRCSSMVLRLADDLGTSSDEMKIGDVPKSIQCYMHETGASEEEAREHIRGLINATWLKINKDRIGNPHYSNTFAGVAMNLARMAQCMYQFGDGHGVPDQETKHRVLSLLINPIP</sequence>
<comment type="caution">
    <text evidence="7">The sequence shown here is derived from an EMBL/GenBank/DDBJ whole genome shotgun (WGS) entry which is preliminary data.</text>
</comment>
<evidence type="ECO:0000259" key="6">
    <source>
        <dbReference type="Pfam" id="PF03936"/>
    </source>
</evidence>
<reference evidence="7" key="1">
    <citation type="journal article" date="2023" name="Plant J.">
        <title>Genome sequences and population genomics provide insights into the demographic history, inbreeding, and mutation load of two 'living fossil' tree species of Dipteronia.</title>
        <authorList>
            <person name="Feng Y."/>
            <person name="Comes H.P."/>
            <person name="Chen J."/>
            <person name="Zhu S."/>
            <person name="Lu R."/>
            <person name="Zhang X."/>
            <person name="Li P."/>
            <person name="Qiu J."/>
            <person name="Olsen K.M."/>
            <person name="Qiu Y."/>
        </authorList>
    </citation>
    <scope>NUCLEOTIDE SEQUENCE</scope>
    <source>
        <strain evidence="7">NBL</strain>
    </source>
</reference>
<dbReference type="PANTHER" id="PTHR31225">
    <property type="entry name" value="OS04G0344100 PROTEIN-RELATED"/>
    <property type="match status" value="1"/>
</dbReference>
<dbReference type="EMBL" id="JANJYJ010000531">
    <property type="protein sequence ID" value="KAK3173973.1"/>
    <property type="molecule type" value="Genomic_DNA"/>
</dbReference>
<dbReference type="GO" id="GO:0000287">
    <property type="term" value="F:magnesium ion binding"/>
    <property type="evidence" value="ECO:0007669"/>
    <property type="project" value="InterPro"/>
</dbReference>